<dbReference type="EC" id="2.4.1.-" evidence="13"/>
<keyword evidence="4 13" id="KW-0812">Transmembrane</keyword>
<dbReference type="CDD" id="cd02510">
    <property type="entry name" value="pp-GalNAc-T"/>
    <property type="match status" value="1"/>
</dbReference>
<dbReference type="Gene3D" id="3.90.550.10">
    <property type="entry name" value="Spore Coat Polysaccharide Biosynthesis Protein SpsA, Chain A"/>
    <property type="match status" value="1"/>
</dbReference>
<dbReference type="FunFam" id="3.90.550.10:FF:000053">
    <property type="entry name" value="Polypeptide N-acetylgalactosaminyltransferase"/>
    <property type="match status" value="1"/>
</dbReference>
<dbReference type="InterPro" id="IPR035992">
    <property type="entry name" value="Ricin_B-like_lectins"/>
</dbReference>
<keyword evidence="12 13" id="KW-0464">Manganese</keyword>
<dbReference type="GO" id="GO:0006493">
    <property type="term" value="P:protein O-linked glycosylation"/>
    <property type="evidence" value="ECO:0007669"/>
    <property type="project" value="TreeGrafter"/>
</dbReference>
<keyword evidence="13" id="KW-0328">Glycosyltransferase</keyword>
<comment type="pathway">
    <text evidence="13">Protein modification; protein glycosylation.</text>
</comment>
<dbReference type="GO" id="GO:0000139">
    <property type="term" value="C:Golgi membrane"/>
    <property type="evidence" value="ECO:0007669"/>
    <property type="project" value="UniProtKB-SubCell"/>
</dbReference>
<name>A0AAD9NQ24_RIDPI</name>
<evidence type="ECO:0000256" key="13">
    <source>
        <dbReference type="RuleBase" id="RU361242"/>
    </source>
</evidence>
<evidence type="ECO:0000313" key="16">
    <source>
        <dbReference type="Proteomes" id="UP001209878"/>
    </source>
</evidence>
<dbReference type="GO" id="GO:0030246">
    <property type="term" value="F:carbohydrate binding"/>
    <property type="evidence" value="ECO:0007669"/>
    <property type="project" value="UniProtKB-KW"/>
</dbReference>
<evidence type="ECO:0000259" key="14">
    <source>
        <dbReference type="SMART" id="SM00458"/>
    </source>
</evidence>
<keyword evidence="6" id="KW-0735">Signal-anchor</keyword>
<keyword evidence="5 13" id="KW-0430">Lectin</keyword>
<dbReference type="SUPFAM" id="SSF53448">
    <property type="entry name" value="Nucleotide-diphospho-sugar transferases"/>
    <property type="match status" value="1"/>
</dbReference>
<proteinExistence type="inferred from homology"/>
<dbReference type="Proteomes" id="UP001209878">
    <property type="component" value="Unassembled WGS sequence"/>
</dbReference>
<dbReference type="Pfam" id="PF00652">
    <property type="entry name" value="Ricin_B_lectin"/>
    <property type="match status" value="1"/>
</dbReference>
<dbReference type="Gene3D" id="2.80.10.50">
    <property type="match status" value="1"/>
</dbReference>
<evidence type="ECO:0000256" key="1">
    <source>
        <dbReference type="ARBA" id="ARBA00001936"/>
    </source>
</evidence>
<keyword evidence="10 13" id="KW-1015">Disulfide bond</keyword>
<dbReference type="AlphaFoldDB" id="A0AAD9NQ24"/>
<dbReference type="EMBL" id="JAODUO010000538">
    <property type="protein sequence ID" value="KAK2178567.1"/>
    <property type="molecule type" value="Genomic_DNA"/>
</dbReference>
<dbReference type="SUPFAM" id="SSF50370">
    <property type="entry name" value="Ricin B-like lectins"/>
    <property type="match status" value="1"/>
</dbReference>
<dbReference type="PROSITE" id="PS50231">
    <property type="entry name" value="RICIN_B_LECTIN"/>
    <property type="match status" value="1"/>
</dbReference>
<evidence type="ECO:0000256" key="3">
    <source>
        <dbReference type="ARBA" id="ARBA00005680"/>
    </source>
</evidence>
<dbReference type="InterPro" id="IPR001173">
    <property type="entry name" value="Glyco_trans_2-like"/>
</dbReference>
<dbReference type="InterPro" id="IPR029044">
    <property type="entry name" value="Nucleotide-diphossugar_trans"/>
</dbReference>
<dbReference type="InterPro" id="IPR045885">
    <property type="entry name" value="GalNAc-T"/>
</dbReference>
<comment type="cofactor">
    <cofactor evidence="1 13">
        <name>Mn(2+)</name>
        <dbReference type="ChEBI" id="CHEBI:29035"/>
    </cofactor>
</comment>
<dbReference type="PANTHER" id="PTHR11675">
    <property type="entry name" value="N-ACETYLGALACTOSAMINYLTRANSFERASE"/>
    <property type="match status" value="1"/>
</dbReference>
<keyword evidence="16" id="KW-1185">Reference proteome</keyword>
<dbReference type="PROSITE" id="PS51257">
    <property type="entry name" value="PROKAR_LIPOPROTEIN"/>
    <property type="match status" value="1"/>
</dbReference>
<keyword evidence="13" id="KW-0808">Transferase</keyword>
<dbReference type="PANTHER" id="PTHR11675:SF43">
    <property type="entry name" value="POLYPEPTIDE N-ACETYLGALACTOSAMINYLTRANSFERASE 1"/>
    <property type="match status" value="1"/>
</dbReference>
<dbReference type="GO" id="GO:0004653">
    <property type="term" value="F:polypeptide N-acetylgalactosaminyltransferase activity"/>
    <property type="evidence" value="ECO:0007669"/>
    <property type="project" value="TreeGrafter"/>
</dbReference>
<evidence type="ECO:0000256" key="2">
    <source>
        <dbReference type="ARBA" id="ARBA00004323"/>
    </source>
</evidence>
<keyword evidence="9 13" id="KW-0472">Membrane</keyword>
<evidence type="ECO:0000256" key="7">
    <source>
        <dbReference type="ARBA" id="ARBA00022989"/>
    </source>
</evidence>
<evidence type="ECO:0000256" key="11">
    <source>
        <dbReference type="ARBA" id="ARBA00023180"/>
    </source>
</evidence>
<evidence type="ECO:0000256" key="9">
    <source>
        <dbReference type="ARBA" id="ARBA00023136"/>
    </source>
</evidence>
<gene>
    <name evidence="15" type="ORF">NP493_535g01054</name>
</gene>
<comment type="caution">
    <text evidence="15">The sequence shown here is derived from an EMBL/GenBank/DDBJ whole genome shotgun (WGS) entry which is preliminary data.</text>
</comment>
<accession>A0AAD9NQ24</accession>
<comment type="subcellular location">
    <subcellularLocation>
        <location evidence="2 13">Golgi apparatus membrane</location>
        <topology evidence="2 13">Single-pass type II membrane protein</topology>
    </subcellularLocation>
</comment>
<keyword evidence="7 13" id="KW-1133">Transmembrane helix</keyword>
<dbReference type="Pfam" id="PF00535">
    <property type="entry name" value="Glycos_transf_2"/>
    <property type="match status" value="1"/>
</dbReference>
<keyword evidence="8 13" id="KW-0333">Golgi apparatus</keyword>
<dbReference type="CDD" id="cd23459">
    <property type="entry name" value="beta-trefoil_Ricin_Pgant1-like"/>
    <property type="match status" value="1"/>
</dbReference>
<reference evidence="15" key="1">
    <citation type="journal article" date="2023" name="Mol. Biol. Evol.">
        <title>Third-Generation Sequencing Reveals the Adaptive Role of the Epigenome in Three Deep-Sea Polychaetes.</title>
        <authorList>
            <person name="Perez M."/>
            <person name="Aroh O."/>
            <person name="Sun Y."/>
            <person name="Lan Y."/>
            <person name="Juniper S.K."/>
            <person name="Young C.R."/>
            <person name="Angers B."/>
            <person name="Qian P.Y."/>
        </authorList>
    </citation>
    <scope>NUCLEOTIDE SEQUENCE</scope>
    <source>
        <strain evidence="15">R07B-5</strain>
    </source>
</reference>
<evidence type="ECO:0000256" key="12">
    <source>
        <dbReference type="ARBA" id="ARBA00023211"/>
    </source>
</evidence>
<comment type="similarity">
    <text evidence="3 13">Belongs to the glycosyltransferase 2 family. GalNAc-T subfamily.</text>
</comment>
<evidence type="ECO:0000256" key="8">
    <source>
        <dbReference type="ARBA" id="ARBA00023034"/>
    </source>
</evidence>
<sequence>MQCIQFRRFLLRNRQYLRPTTFCILAVFALGCFVFIISTNYIDKLQQYKRASDIKEYRMERYFKNKFRDPKKTGPGEGGEVVVLSPEEQKEADRLFRKEAFNIVASDKIAMDRRIPDTRIDECKTLKYPEVLPSASVIIIFHNEAWSPLLRTVHSVVNRSPPQFLHEVILLDDFSNRAGLGKELEDYVAATWPDGVVRIVRTPERCGLIRARIVGAKAATGDVIIVLDSHCEVNEQWLEPLLARIKEKRSAILCPLVDAINDKTLEHSKYKGSAVGGFSWSLHFTWDPVSQREQKRRKLLTDPIRSPTMAGGLFAADRKYFFEIGAYDPGMEVWGGENLEISFRTWMCGGSLEFIPCSRVGHIFRSSHPYTFPGNKDTHGLNSKRLAEVWMDDYKRLFYGHRSDMLKADAGDVSERKALRKRLGCKSFKWYLDNVYPEKFIPDESIKANGMVSTGVNMCLDTLGYNEKNVFDIRVYHCQGGHSPNQIFALSLAGELRREEGCCDALGKEGSKVKLMQCHGMRGNQLWTHNKDTGEIIHASGLCLDHDNWHGVVKKCNGSPTQKWTFEKYKY</sequence>
<evidence type="ECO:0000256" key="6">
    <source>
        <dbReference type="ARBA" id="ARBA00022968"/>
    </source>
</evidence>
<keyword evidence="11" id="KW-0325">Glycoprotein</keyword>
<evidence type="ECO:0000256" key="10">
    <source>
        <dbReference type="ARBA" id="ARBA00023157"/>
    </source>
</evidence>
<protein>
    <recommendedName>
        <fullName evidence="13">Polypeptide N-acetylgalactosaminyltransferase</fullName>
        <ecNumber evidence="13">2.4.1.-</ecNumber>
    </recommendedName>
    <alternativeName>
        <fullName evidence="13">Protein-UDP acetylgalactosaminyltransferase</fullName>
    </alternativeName>
</protein>
<dbReference type="InterPro" id="IPR000772">
    <property type="entry name" value="Ricin_B_lectin"/>
</dbReference>
<evidence type="ECO:0000256" key="4">
    <source>
        <dbReference type="ARBA" id="ARBA00022692"/>
    </source>
</evidence>
<evidence type="ECO:0000313" key="15">
    <source>
        <dbReference type="EMBL" id="KAK2178567.1"/>
    </source>
</evidence>
<feature type="domain" description="Ricin B lectin" evidence="14">
    <location>
        <begin position="449"/>
        <end position="567"/>
    </location>
</feature>
<evidence type="ECO:0000256" key="5">
    <source>
        <dbReference type="ARBA" id="ARBA00022734"/>
    </source>
</evidence>
<feature type="transmembrane region" description="Helical" evidence="13">
    <location>
        <begin position="21"/>
        <end position="42"/>
    </location>
</feature>
<dbReference type="SMART" id="SM00458">
    <property type="entry name" value="RICIN"/>
    <property type="match status" value="1"/>
</dbReference>
<organism evidence="15 16">
    <name type="scientific">Ridgeia piscesae</name>
    <name type="common">Tubeworm</name>
    <dbReference type="NCBI Taxonomy" id="27915"/>
    <lineage>
        <taxon>Eukaryota</taxon>
        <taxon>Metazoa</taxon>
        <taxon>Spiralia</taxon>
        <taxon>Lophotrochozoa</taxon>
        <taxon>Annelida</taxon>
        <taxon>Polychaeta</taxon>
        <taxon>Sedentaria</taxon>
        <taxon>Canalipalpata</taxon>
        <taxon>Sabellida</taxon>
        <taxon>Siboglinidae</taxon>
        <taxon>Ridgeia</taxon>
    </lineage>
</organism>